<dbReference type="Proteomes" id="UP000489600">
    <property type="component" value="Unassembled WGS sequence"/>
</dbReference>
<sequence>MVRTRWFVVKSALVLLSWDVTRLGGTRARVGWDDGGTLEWDAEGGEGRMGRGKYRTIVSVIRCLEPKGCGHGLTGTRCTMEREGLGRMTNWEVM</sequence>
<keyword evidence="3" id="KW-1185">Reference proteome</keyword>
<dbReference type="EMBL" id="CABITT030000005">
    <property type="protein sequence ID" value="VVB04483.1"/>
    <property type="molecule type" value="Genomic_DNA"/>
</dbReference>
<feature type="chain" id="PRO_5022219832" description="Secreted protein" evidence="1">
    <location>
        <begin position="29"/>
        <end position="94"/>
    </location>
</feature>
<accession>A0A565BSY4</accession>
<evidence type="ECO:0008006" key="4">
    <source>
        <dbReference type="Google" id="ProtNLM"/>
    </source>
</evidence>
<protein>
    <recommendedName>
        <fullName evidence="4">Secreted protein</fullName>
    </recommendedName>
</protein>
<evidence type="ECO:0000313" key="2">
    <source>
        <dbReference type="EMBL" id="VVB04483.1"/>
    </source>
</evidence>
<gene>
    <name evidence="2" type="ORF">ANE_LOCUS14927</name>
</gene>
<organism evidence="2 3">
    <name type="scientific">Arabis nemorensis</name>
    <dbReference type="NCBI Taxonomy" id="586526"/>
    <lineage>
        <taxon>Eukaryota</taxon>
        <taxon>Viridiplantae</taxon>
        <taxon>Streptophyta</taxon>
        <taxon>Embryophyta</taxon>
        <taxon>Tracheophyta</taxon>
        <taxon>Spermatophyta</taxon>
        <taxon>Magnoliopsida</taxon>
        <taxon>eudicotyledons</taxon>
        <taxon>Gunneridae</taxon>
        <taxon>Pentapetalae</taxon>
        <taxon>rosids</taxon>
        <taxon>malvids</taxon>
        <taxon>Brassicales</taxon>
        <taxon>Brassicaceae</taxon>
        <taxon>Arabideae</taxon>
        <taxon>Arabis</taxon>
    </lineage>
</organism>
<reference evidence="2" key="1">
    <citation type="submission" date="2019-07" db="EMBL/GenBank/DDBJ databases">
        <authorList>
            <person name="Dittberner H."/>
        </authorList>
    </citation>
    <scope>NUCLEOTIDE SEQUENCE [LARGE SCALE GENOMIC DNA]</scope>
</reference>
<evidence type="ECO:0000313" key="3">
    <source>
        <dbReference type="Proteomes" id="UP000489600"/>
    </source>
</evidence>
<proteinExistence type="predicted"/>
<dbReference type="AlphaFoldDB" id="A0A565BSY4"/>
<keyword evidence="1" id="KW-0732">Signal</keyword>
<comment type="caution">
    <text evidence="2">The sequence shown here is derived from an EMBL/GenBank/DDBJ whole genome shotgun (WGS) entry which is preliminary data.</text>
</comment>
<feature type="signal peptide" evidence="1">
    <location>
        <begin position="1"/>
        <end position="28"/>
    </location>
</feature>
<name>A0A565BSY4_9BRAS</name>
<evidence type="ECO:0000256" key="1">
    <source>
        <dbReference type="SAM" id="SignalP"/>
    </source>
</evidence>